<evidence type="ECO:0000313" key="6">
    <source>
        <dbReference type="EMBL" id="MDH8679747.1"/>
    </source>
</evidence>
<comment type="caution">
    <text evidence="6">The sequence shown here is derived from an EMBL/GenBank/DDBJ whole genome shotgun (WGS) entry which is preliminary data.</text>
</comment>
<keyword evidence="5" id="KW-0460">Magnesium</keyword>
<dbReference type="Gene3D" id="3.90.80.10">
    <property type="entry name" value="Inorganic pyrophosphatase"/>
    <property type="match status" value="1"/>
</dbReference>
<proteinExistence type="predicted"/>
<protein>
    <recommendedName>
        <fullName evidence="2">inorganic diphosphatase</fullName>
        <ecNumber evidence="2">3.6.1.1</ecNumber>
    </recommendedName>
</protein>
<organism evidence="6 7">
    <name type="scientific">Fusibacter bizertensis</name>
    <dbReference type="NCBI Taxonomy" id="1488331"/>
    <lineage>
        <taxon>Bacteria</taxon>
        <taxon>Bacillati</taxon>
        <taxon>Bacillota</taxon>
        <taxon>Clostridia</taxon>
        <taxon>Eubacteriales</taxon>
        <taxon>Eubacteriales Family XII. Incertae Sedis</taxon>
        <taxon>Fusibacter</taxon>
    </lineage>
</organism>
<evidence type="ECO:0000256" key="2">
    <source>
        <dbReference type="ARBA" id="ARBA00012146"/>
    </source>
</evidence>
<dbReference type="InterPro" id="IPR036649">
    <property type="entry name" value="Pyrophosphatase_sf"/>
</dbReference>
<evidence type="ECO:0000313" key="7">
    <source>
        <dbReference type="Proteomes" id="UP001158045"/>
    </source>
</evidence>
<reference evidence="6 7" key="1">
    <citation type="submission" date="2023-04" db="EMBL/GenBank/DDBJ databases">
        <title>Fusibacter bizertensis strain WBS, isolated from littoral bottom sediments of the Arctic seas - biochemical and genomic analysis.</title>
        <authorList>
            <person name="Brioukhanov A.L."/>
        </authorList>
    </citation>
    <scope>NUCLEOTIDE SEQUENCE [LARGE SCALE GENOMIC DNA]</scope>
    <source>
        <strain evidence="6 7">WBS</strain>
    </source>
</reference>
<keyword evidence="3" id="KW-0479">Metal-binding</keyword>
<dbReference type="InterPro" id="IPR008162">
    <property type="entry name" value="Pyrophosphatase"/>
</dbReference>
<dbReference type="RefSeq" id="WP_281095644.1">
    <property type="nucleotide sequence ID" value="NZ_JARYZI010000016.1"/>
</dbReference>
<dbReference type="SUPFAM" id="SSF50324">
    <property type="entry name" value="Inorganic pyrophosphatase"/>
    <property type="match status" value="1"/>
</dbReference>
<comment type="cofactor">
    <cofactor evidence="1">
        <name>Mg(2+)</name>
        <dbReference type="ChEBI" id="CHEBI:18420"/>
    </cofactor>
</comment>
<evidence type="ECO:0000256" key="4">
    <source>
        <dbReference type="ARBA" id="ARBA00022801"/>
    </source>
</evidence>
<keyword evidence="7" id="KW-1185">Reference proteome</keyword>
<evidence type="ECO:0000256" key="3">
    <source>
        <dbReference type="ARBA" id="ARBA00022723"/>
    </source>
</evidence>
<dbReference type="EC" id="3.6.1.1" evidence="2"/>
<evidence type="ECO:0000256" key="1">
    <source>
        <dbReference type="ARBA" id="ARBA00001946"/>
    </source>
</evidence>
<name>A0ABT6NH32_9FIRM</name>
<dbReference type="Proteomes" id="UP001158045">
    <property type="component" value="Unassembled WGS sequence"/>
</dbReference>
<gene>
    <name evidence="6" type="ORF">QE109_16430</name>
</gene>
<dbReference type="Pfam" id="PF00719">
    <property type="entry name" value="Pyrophosphatase"/>
    <property type="match status" value="1"/>
</dbReference>
<keyword evidence="4" id="KW-0378">Hydrolase</keyword>
<sequence length="140" mass="16302">MINIALSHMIIEQTKNYQHRIKYNPASNSFTETDRLSLFFERGCPYPYGWIEESGTPPEYHKDVILVSDLEYELGDRLEVKLIGIFKRADGDHKWVAVPTHRTVDDLFQLSEEELNHLNKLYPSIGEGEGWFGILSIVRY</sequence>
<dbReference type="EMBL" id="JARYZI010000016">
    <property type="protein sequence ID" value="MDH8679747.1"/>
    <property type="molecule type" value="Genomic_DNA"/>
</dbReference>
<accession>A0ABT6NH32</accession>
<evidence type="ECO:0000256" key="5">
    <source>
        <dbReference type="ARBA" id="ARBA00022842"/>
    </source>
</evidence>